<comment type="caution">
    <text evidence="4">The sequence shown here is derived from an EMBL/GenBank/DDBJ whole genome shotgun (WGS) entry which is preliminary data.</text>
</comment>
<dbReference type="RefSeq" id="WP_313271985.1">
    <property type="nucleotide sequence ID" value="NZ_JASXSX010000001.1"/>
</dbReference>
<dbReference type="EMBL" id="JASXSX010000001">
    <property type="protein sequence ID" value="MDT3766808.1"/>
    <property type="molecule type" value="Genomic_DNA"/>
</dbReference>
<feature type="compositionally biased region" description="Basic residues" evidence="2">
    <location>
        <begin position="42"/>
        <end position="52"/>
    </location>
</feature>
<keyword evidence="1" id="KW-0597">Phosphoprotein</keyword>
<evidence type="ECO:0000313" key="4">
    <source>
        <dbReference type="EMBL" id="MDT3766808.1"/>
    </source>
</evidence>
<evidence type="ECO:0000313" key="5">
    <source>
        <dbReference type="Proteomes" id="UP001247542"/>
    </source>
</evidence>
<dbReference type="Pfam" id="PF00498">
    <property type="entry name" value="FHA"/>
    <property type="match status" value="1"/>
</dbReference>
<proteinExistence type="predicted"/>
<evidence type="ECO:0000256" key="1">
    <source>
        <dbReference type="ARBA" id="ARBA00022553"/>
    </source>
</evidence>
<dbReference type="InterPro" id="IPR000253">
    <property type="entry name" value="FHA_dom"/>
</dbReference>
<accession>A0ABU3I8X0</accession>
<evidence type="ECO:0000256" key="2">
    <source>
        <dbReference type="SAM" id="MobiDB-lite"/>
    </source>
</evidence>
<keyword evidence="5" id="KW-1185">Reference proteome</keyword>
<dbReference type="SUPFAM" id="SSF49879">
    <property type="entry name" value="SMAD/FHA domain"/>
    <property type="match status" value="1"/>
</dbReference>
<dbReference type="Proteomes" id="UP001247542">
    <property type="component" value="Unassembled WGS sequence"/>
</dbReference>
<dbReference type="PANTHER" id="PTHR23308">
    <property type="entry name" value="NUCLEAR INHIBITOR OF PROTEIN PHOSPHATASE-1"/>
    <property type="match status" value="1"/>
</dbReference>
<organism evidence="4 5">
    <name type="scientific">Gleimia hominis</name>
    <dbReference type="NCBI Taxonomy" id="595468"/>
    <lineage>
        <taxon>Bacteria</taxon>
        <taxon>Bacillati</taxon>
        <taxon>Actinomycetota</taxon>
        <taxon>Actinomycetes</taxon>
        <taxon>Actinomycetales</taxon>
        <taxon>Actinomycetaceae</taxon>
        <taxon>Gleimia</taxon>
    </lineage>
</organism>
<dbReference type="SMART" id="SM00240">
    <property type="entry name" value="FHA"/>
    <property type="match status" value="1"/>
</dbReference>
<dbReference type="InterPro" id="IPR008984">
    <property type="entry name" value="SMAD_FHA_dom_sf"/>
</dbReference>
<dbReference type="InterPro" id="IPR050923">
    <property type="entry name" value="Cell_Proc_Reg/RNA_Proc"/>
</dbReference>
<reference evidence="4 5" key="1">
    <citation type="submission" date="2023-06" db="EMBL/GenBank/DDBJ databases">
        <title>Draft genome sequence of Gleimia hominis type strain CCUG 57540T.</title>
        <authorList>
            <person name="Salva-Serra F."/>
            <person name="Cardew S."/>
            <person name="Jensie Markopoulos S."/>
            <person name="Ohlen M."/>
            <person name="Inganas E."/>
            <person name="Svensson-Stadler L."/>
            <person name="Moore E.R.B."/>
        </authorList>
    </citation>
    <scope>NUCLEOTIDE SEQUENCE [LARGE SCALE GENOMIC DNA]</scope>
    <source>
        <strain evidence="4 5">CCUG 57540</strain>
    </source>
</reference>
<sequence length="158" mass="17413">MASDLAFNVFRLAYLLLLWVLVLGSVSVLRRDIFGTVITPRGKGRSVKGQKRRREEARSKPTQPTSLLITGGPLAGTTMRLGSADIIIGRSPTSTLVIDDDYASSRHARLHSQQGQWWIEDLGSTNGTFVDDERLARPRALNLGDNVRIGQTTLELVN</sequence>
<dbReference type="PROSITE" id="PS50006">
    <property type="entry name" value="FHA_DOMAIN"/>
    <property type="match status" value="1"/>
</dbReference>
<feature type="region of interest" description="Disordered" evidence="2">
    <location>
        <begin position="42"/>
        <end position="63"/>
    </location>
</feature>
<gene>
    <name evidence="4" type="ORF">QS713_01855</name>
</gene>
<feature type="domain" description="FHA" evidence="3">
    <location>
        <begin position="86"/>
        <end position="135"/>
    </location>
</feature>
<protein>
    <submittedName>
        <fullName evidence="4">FHA domain-containing protein</fullName>
    </submittedName>
</protein>
<dbReference type="Gene3D" id="2.60.200.20">
    <property type="match status" value="1"/>
</dbReference>
<name>A0ABU3I8X0_9ACTO</name>
<evidence type="ECO:0000259" key="3">
    <source>
        <dbReference type="PROSITE" id="PS50006"/>
    </source>
</evidence>